<comment type="similarity">
    <text evidence="6">Belongs to the CTF8 family.</text>
</comment>
<evidence type="ECO:0000256" key="4">
    <source>
        <dbReference type="ARBA" id="ARBA00023242"/>
    </source>
</evidence>
<dbReference type="PANTHER" id="PTHR28605:SF1">
    <property type="entry name" value="CHROMOSOME TRANSMISSION FIDELITY FACTOR 8"/>
    <property type="match status" value="1"/>
</dbReference>
<evidence type="ECO:0000313" key="7">
    <source>
        <dbReference type="Proteomes" id="UP000887572"/>
    </source>
</evidence>
<evidence type="ECO:0000256" key="2">
    <source>
        <dbReference type="ARBA" id="ARBA00022705"/>
    </source>
</evidence>
<keyword evidence="3" id="KW-0238">DNA-binding</keyword>
<keyword evidence="5" id="KW-0131">Cell cycle</keyword>
<keyword evidence="2" id="KW-0235">DNA replication</keyword>
<keyword evidence="7" id="KW-1185">Reference proteome</keyword>
<name>A0A914I4Y9_GLORO</name>
<dbReference type="AlphaFoldDB" id="A0A914I4Y9"/>
<dbReference type="GO" id="GO:0003677">
    <property type="term" value="F:DNA binding"/>
    <property type="evidence" value="ECO:0007669"/>
    <property type="project" value="UniProtKB-KW"/>
</dbReference>
<dbReference type="GO" id="GO:0006260">
    <property type="term" value="P:DNA replication"/>
    <property type="evidence" value="ECO:0007669"/>
    <property type="project" value="UniProtKB-KW"/>
</dbReference>
<dbReference type="WBParaSite" id="Gr19_v10_g7353.t1">
    <property type="protein sequence ID" value="Gr19_v10_g7353.t1"/>
    <property type="gene ID" value="Gr19_v10_g7353"/>
</dbReference>
<organism evidence="7 8">
    <name type="scientific">Globodera rostochiensis</name>
    <name type="common">Golden nematode worm</name>
    <name type="synonym">Heterodera rostochiensis</name>
    <dbReference type="NCBI Taxonomy" id="31243"/>
    <lineage>
        <taxon>Eukaryota</taxon>
        <taxon>Metazoa</taxon>
        <taxon>Ecdysozoa</taxon>
        <taxon>Nematoda</taxon>
        <taxon>Chromadorea</taxon>
        <taxon>Rhabditida</taxon>
        <taxon>Tylenchina</taxon>
        <taxon>Tylenchomorpha</taxon>
        <taxon>Tylenchoidea</taxon>
        <taxon>Heteroderidae</taxon>
        <taxon>Heteroderinae</taxon>
        <taxon>Globodera</taxon>
    </lineage>
</organism>
<evidence type="ECO:0000256" key="5">
    <source>
        <dbReference type="ARBA" id="ARBA00023306"/>
    </source>
</evidence>
<evidence type="ECO:0000256" key="1">
    <source>
        <dbReference type="ARBA" id="ARBA00004123"/>
    </source>
</evidence>
<dbReference type="GO" id="GO:0007064">
    <property type="term" value="P:mitotic sister chromatid cohesion"/>
    <property type="evidence" value="ECO:0007669"/>
    <property type="project" value="InterPro"/>
</dbReference>
<evidence type="ECO:0000256" key="3">
    <source>
        <dbReference type="ARBA" id="ARBA00023125"/>
    </source>
</evidence>
<protein>
    <submittedName>
        <fullName evidence="8">Chromosome transmission fidelity protein 8</fullName>
    </submittedName>
</protein>
<dbReference type="PANTHER" id="PTHR28605">
    <property type="entry name" value="CTF8, CHROMOSOME TRANSMISSION FIDELITY FACTOR 8 HOMOLOG (S. CEREVISIAE)"/>
    <property type="match status" value="1"/>
</dbReference>
<dbReference type="Pfam" id="PF09696">
    <property type="entry name" value="Ctf8"/>
    <property type="match status" value="1"/>
</dbReference>
<keyword evidence="4" id="KW-0539">Nucleus</keyword>
<dbReference type="GO" id="GO:0031390">
    <property type="term" value="C:Ctf18 RFC-like complex"/>
    <property type="evidence" value="ECO:0007669"/>
    <property type="project" value="InterPro"/>
</dbReference>
<sequence length="119" mass="13341">MQIQLVKNADSLTEWMIIELQGTIELGPGARSLEGQRLGQLEWGADRKCASLTLGHQLLEGRLEALEKPYLVLNRDSLSLRKACEEQKVNHCDVVAVVRKKLVFSERPKPIIKAADHAK</sequence>
<evidence type="ECO:0000313" key="8">
    <source>
        <dbReference type="WBParaSite" id="Gr19_v10_g7353.t1"/>
    </source>
</evidence>
<reference evidence="8" key="1">
    <citation type="submission" date="2022-11" db="UniProtKB">
        <authorList>
            <consortium name="WormBaseParasite"/>
        </authorList>
    </citation>
    <scope>IDENTIFICATION</scope>
</reference>
<accession>A0A914I4Y9</accession>
<dbReference type="Proteomes" id="UP000887572">
    <property type="component" value="Unplaced"/>
</dbReference>
<evidence type="ECO:0000256" key="6">
    <source>
        <dbReference type="ARBA" id="ARBA00038447"/>
    </source>
</evidence>
<comment type="subcellular location">
    <subcellularLocation>
        <location evidence="1">Nucleus</location>
    </subcellularLocation>
</comment>
<proteinExistence type="inferred from homology"/>
<dbReference type="InterPro" id="IPR018607">
    <property type="entry name" value="Ctf8"/>
</dbReference>